<dbReference type="AlphaFoldDB" id="A0A261XWM6"/>
<evidence type="ECO:0000313" key="1">
    <source>
        <dbReference type="EMBL" id="OZJ02776.1"/>
    </source>
</evidence>
<evidence type="ECO:0000313" key="2">
    <source>
        <dbReference type="Proteomes" id="UP000242875"/>
    </source>
</evidence>
<dbReference type="OrthoDB" id="249703at2759"/>
<dbReference type="Proteomes" id="UP000242875">
    <property type="component" value="Unassembled WGS sequence"/>
</dbReference>
<proteinExistence type="predicted"/>
<reference evidence="1 2" key="1">
    <citation type="journal article" date="2017" name="Mycologia">
        <title>Bifiguratus adelaidae, gen. et sp. nov., a new member of Mucoromycotina in endophytic and soil-dwelling habitats.</title>
        <authorList>
            <person name="Torres-Cruz T.J."/>
            <person name="Billingsley Tobias T.L."/>
            <person name="Almatruk M."/>
            <person name="Hesse C."/>
            <person name="Kuske C.R."/>
            <person name="Desiro A."/>
            <person name="Benucci G.M."/>
            <person name="Bonito G."/>
            <person name="Stajich J.E."/>
            <person name="Dunlap C."/>
            <person name="Arnold A.E."/>
            <person name="Porras-Alfaro A."/>
        </authorList>
    </citation>
    <scope>NUCLEOTIDE SEQUENCE [LARGE SCALE GENOMIC DNA]</scope>
    <source>
        <strain evidence="1 2">AZ0501</strain>
    </source>
</reference>
<accession>A0A261XWM6</accession>
<keyword evidence="2" id="KW-1185">Reference proteome</keyword>
<protein>
    <submittedName>
        <fullName evidence="1">Uncharacterized protein</fullName>
    </submittedName>
</protein>
<gene>
    <name evidence="1" type="ORF">BZG36_03487</name>
</gene>
<organism evidence="1 2">
    <name type="scientific">Bifiguratus adelaidae</name>
    <dbReference type="NCBI Taxonomy" id="1938954"/>
    <lineage>
        <taxon>Eukaryota</taxon>
        <taxon>Fungi</taxon>
        <taxon>Fungi incertae sedis</taxon>
        <taxon>Mucoromycota</taxon>
        <taxon>Mucoromycotina</taxon>
        <taxon>Endogonomycetes</taxon>
        <taxon>Endogonales</taxon>
        <taxon>Endogonales incertae sedis</taxon>
        <taxon>Bifiguratus</taxon>
    </lineage>
</organism>
<comment type="caution">
    <text evidence="1">The sequence shown here is derived from an EMBL/GenBank/DDBJ whole genome shotgun (WGS) entry which is preliminary data.</text>
</comment>
<dbReference type="EMBL" id="MVBO01000126">
    <property type="protein sequence ID" value="OZJ02776.1"/>
    <property type="molecule type" value="Genomic_DNA"/>
</dbReference>
<sequence length="180" mass="19628">MSVDQKKLKAVIKEGGKRGVEIIGVAEMGGLEFFCTKVEEPEGDVELTVESMNAMNKEIDPNDEESKGGSGSVGKMIFSTSNSNLAVVAYVPTDKQDKINAKDWLSEIITPYEGEVIEGNATLAKGLIKADVDKGRFTLKVRDEALSNSIAYLRARKLFPEQEDDSDDDFVMGDDDLGDL</sequence>
<name>A0A261XWM6_9FUNG</name>